<dbReference type="PANTHER" id="PTHR12149:SF8">
    <property type="entry name" value="PROTEIN-RIBULOSAMINE 3-KINASE"/>
    <property type="match status" value="1"/>
</dbReference>
<dbReference type="Gene3D" id="3.90.1200.10">
    <property type="match status" value="1"/>
</dbReference>
<dbReference type="SUPFAM" id="SSF56112">
    <property type="entry name" value="Protein kinase-like (PK-like)"/>
    <property type="match status" value="1"/>
</dbReference>
<organism evidence="3">
    <name type="scientific">Marivirga arenosa</name>
    <dbReference type="NCBI Taxonomy" id="3059076"/>
    <lineage>
        <taxon>Bacteria</taxon>
        <taxon>Pseudomonadati</taxon>
        <taxon>Bacteroidota</taxon>
        <taxon>Cytophagia</taxon>
        <taxon>Cytophagales</taxon>
        <taxon>Marivirgaceae</taxon>
        <taxon>Marivirga</taxon>
    </lineage>
</organism>
<sequence>MIPNSIRAFISDFHQASVNNFITVGGGSINEAYKYSLNDTSYFLKFNNQIEGIIEKEVEALNAIDNLNCIATPQIICFKKLNGYEILILEFINSGIKSHQSWENFGRQLANMHKEPAPFYGWEENNFIGALEQSNKPQDNFRDFFIHQRLSPQLGLAKKKNLLSRNELKLFDKLFLNLPSILPDTKPSLVHGDLWSGNFIIGENDRPYLIDPAVHYSFREIDLAFTHLFGGFDSTFYDSYQNQYRLEPNFNERIDLYNLYPLLVHLNLFGTGYYHSVISSLKKYV</sequence>
<proteinExistence type="inferred from homology"/>
<reference evidence="3" key="1">
    <citation type="submission" date="2023-08" db="EMBL/GenBank/DDBJ databases">
        <title>Comparative genomics and taxonomic characterization of three novel marine species of genus Marivirga.</title>
        <authorList>
            <person name="Muhammad N."/>
            <person name="Kim S.-G."/>
        </authorList>
    </citation>
    <scope>NUCLEOTIDE SEQUENCE</scope>
    <source>
        <strain evidence="3">BKB1-2</strain>
    </source>
</reference>
<dbReference type="AlphaFoldDB" id="A0AA51X563"/>
<dbReference type="Pfam" id="PF03881">
    <property type="entry name" value="Fructosamin_kin"/>
    <property type="match status" value="1"/>
</dbReference>
<dbReference type="PANTHER" id="PTHR12149">
    <property type="entry name" value="FRUCTOSAMINE 3 KINASE-RELATED PROTEIN"/>
    <property type="match status" value="1"/>
</dbReference>
<comment type="similarity">
    <text evidence="1 2">Belongs to the fructosamine kinase family.</text>
</comment>
<keyword evidence="2 3" id="KW-0418">Kinase</keyword>
<dbReference type="KEGG" id="marp:QYS47_21810"/>
<dbReference type="EMBL" id="CP129968">
    <property type="protein sequence ID" value="WNB17254.1"/>
    <property type="molecule type" value="Genomic_DNA"/>
</dbReference>
<dbReference type="InterPro" id="IPR011009">
    <property type="entry name" value="Kinase-like_dom_sf"/>
</dbReference>
<gene>
    <name evidence="3" type="ORF">QYS47_21810</name>
</gene>
<protein>
    <submittedName>
        <fullName evidence="3">Fructosamine kinase family protein</fullName>
    </submittedName>
</protein>
<evidence type="ECO:0000256" key="2">
    <source>
        <dbReference type="PIRNR" id="PIRNR006221"/>
    </source>
</evidence>
<evidence type="ECO:0000313" key="3">
    <source>
        <dbReference type="EMBL" id="WNB17254.1"/>
    </source>
</evidence>
<accession>A0AA51X563</accession>
<dbReference type="Proteomes" id="UP001232019">
    <property type="component" value="Chromosome"/>
</dbReference>
<dbReference type="PIRSF" id="PIRSF006221">
    <property type="entry name" value="Ketosamine-3-kinase"/>
    <property type="match status" value="1"/>
</dbReference>
<dbReference type="Gene3D" id="3.30.200.20">
    <property type="entry name" value="Phosphorylase Kinase, domain 1"/>
    <property type="match status" value="1"/>
</dbReference>
<evidence type="ECO:0000256" key="1">
    <source>
        <dbReference type="ARBA" id="ARBA00009460"/>
    </source>
</evidence>
<dbReference type="RefSeq" id="WP_322346651.1">
    <property type="nucleotide sequence ID" value="NZ_CP129968.2"/>
</dbReference>
<dbReference type="InterPro" id="IPR016477">
    <property type="entry name" value="Fructo-/Ketosamine-3-kinase"/>
</dbReference>
<keyword evidence="2" id="KW-0808">Transferase</keyword>
<dbReference type="GO" id="GO:0016301">
    <property type="term" value="F:kinase activity"/>
    <property type="evidence" value="ECO:0007669"/>
    <property type="project" value="UniProtKB-UniRule"/>
</dbReference>
<name>A0AA51X563_9BACT</name>